<keyword evidence="5" id="KW-0539">Nucleus</keyword>
<dbReference type="InterPro" id="IPR050080">
    <property type="entry name" value="RNase_PH"/>
</dbReference>
<evidence type="ECO:0000313" key="9">
    <source>
        <dbReference type="WBParaSite" id="PSAMB.scaffold2868size29867.g19535.t1"/>
    </source>
</evidence>
<sequence>MDTEMSSNTNDGETSAVSMTKLRTLRAQLSVLHRADGSVALQQGGTVVWAAVYGPGDSTASKRLNDRAFIDVLFKPKVARPVNDIGATKENVSPLLRGTCESMVDIRRHPRTLIELVVQELTDDGGLRAVCLTAGCLALLDAGIPMTAVFCGVSVALMPDDRLVLDPPLKEQKMATALFTFALKSAESEVEMISCDTNGRFQFDHFKRAVSLAIEAAAEVFLFYREMMQRKLSLG</sequence>
<comment type="subcellular location">
    <subcellularLocation>
        <location evidence="1">Nucleus</location>
    </subcellularLocation>
</comment>
<accession>A0A914W052</accession>
<dbReference type="GO" id="GO:0000176">
    <property type="term" value="C:nuclear exosome (RNase complex)"/>
    <property type="evidence" value="ECO:0007669"/>
    <property type="project" value="TreeGrafter"/>
</dbReference>
<dbReference type="SUPFAM" id="SSF55666">
    <property type="entry name" value="Ribonuclease PH domain 2-like"/>
    <property type="match status" value="1"/>
</dbReference>
<dbReference type="GO" id="GO:0003723">
    <property type="term" value="F:RNA binding"/>
    <property type="evidence" value="ECO:0007669"/>
    <property type="project" value="TreeGrafter"/>
</dbReference>
<dbReference type="PANTHER" id="PTHR11953">
    <property type="entry name" value="EXOSOME COMPLEX COMPONENT"/>
    <property type="match status" value="1"/>
</dbReference>
<dbReference type="CDD" id="cd11372">
    <property type="entry name" value="RNase_PH_RRP46"/>
    <property type="match status" value="1"/>
</dbReference>
<reference evidence="9" key="1">
    <citation type="submission" date="2022-11" db="UniProtKB">
        <authorList>
            <consortium name="WormBaseParasite"/>
        </authorList>
    </citation>
    <scope>IDENTIFICATION</scope>
</reference>
<comment type="similarity">
    <text evidence="2">Belongs to the RNase PH family.</text>
</comment>
<dbReference type="WBParaSite" id="PSAMB.scaffold2868size29867.g19535.t1">
    <property type="protein sequence ID" value="PSAMB.scaffold2868size29867.g19535.t1"/>
    <property type="gene ID" value="PSAMB.scaffold2868size29867.g19535"/>
</dbReference>
<dbReference type="GO" id="GO:0071028">
    <property type="term" value="P:nuclear mRNA surveillance"/>
    <property type="evidence" value="ECO:0007669"/>
    <property type="project" value="TreeGrafter"/>
</dbReference>
<dbReference type="GO" id="GO:0005730">
    <property type="term" value="C:nucleolus"/>
    <property type="evidence" value="ECO:0007669"/>
    <property type="project" value="TreeGrafter"/>
</dbReference>
<dbReference type="GO" id="GO:0034475">
    <property type="term" value="P:U4 snRNA 3'-end processing"/>
    <property type="evidence" value="ECO:0007669"/>
    <property type="project" value="TreeGrafter"/>
</dbReference>
<feature type="domain" description="Exoribonuclease phosphorolytic" evidence="7">
    <location>
        <begin position="149"/>
        <end position="215"/>
    </location>
</feature>
<evidence type="ECO:0000256" key="1">
    <source>
        <dbReference type="ARBA" id="ARBA00004123"/>
    </source>
</evidence>
<dbReference type="InterPro" id="IPR020568">
    <property type="entry name" value="Ribosomal_Su5_D2-typ_SF"/>
</dbReference>
<dbReference type="GO" id="GO:0000177">
    <property type="term" value="C:cytoplasmic exosome (RNase complex)"/>
    <property type="evidence" value="ECO:0007669"/>
    <property type="project" value="TreeGrafter"/>
</dbReference>
<evidence type="ECO:0000259" key="7">
    <source>
        <dbReference type="Pfam" id="PF03725"/>
    </source>
</evidence>
<dbReference type="Pfam" id="PF01138">
    <property type="entry name" value="RNase_PH"/>
    <property type="match status" value="1"/>
</dbReference>
<dbReference type="GO" id="GO:0006364">
    <property type="term" value="P:rRNA processing"/>
    <property type="evidence" value="ECO:0007669"/>
    <property type="project" value="UniProtKB-KW"/>
</dbReference>
<dbReference type="InterPro" id="IPR015847">
    <property type="entry name" value="ExoRNase_PH_dom2"/>
</dbReference>
<dbReference type="InterPro" id="IPR036345">
    <property type="entry name" value="ExoRNase_PH_dom2_sf"/>
</dbReference>
<keyword evidence="8" id="KW-1185">Reference proteome</keyword>
<evidence type="ECO:0000256" key="3">
    <source>
        <dbReference type="ARBA" id="ARBA00022552"/>
    </source>
</evidence>
<evidence type="ECO:0000256" key="2">
    <source>
        <dbReference type="ARBA" id="ARBA00006678"/>
    </source>
</evidence>
<keyword evidence="4" id="KW-0271">Exosome</keyword>
<evidence type="ECO:0000259" key="6">
    <source>
        <dbReference type="Pfam" id="PF01138"/>
    </source>
</evidence>
<protein>
    <submittedName>
        <fullName evidence="9">Exosome component 5</fullName>
    </submittedName>
</protein>
<dbReference type="AlphaFoldDB" id="A0A914W052"/>
<name>A0A914W052_9BILA</name>
<dbReference type="InterPro" id="IPR001247">
    <property type="entry name" value="ExoRNase_PH_dom1"/>
</dbReference>
<proteinExistence type="inferred from homology"/>
<evidence type="ECO:0000256" key="5">
    <source>
        <dbReference type="ARBA" id="ARBA00023242"/>
    </source>
</evidence>
<dbReference type="InterPro" id="IPR027408">
    <property type="entry name" value="PNPase/RNase_PH_dom_sf"/>
</dbReference>
<feature type="domain" description="Exoribonuclease phosphorolytic" evidence="6">
    <location>
        <begin position="22"/>
        <end position="145"/>
    </location>
</feature>
<dbReference type="SUPFAM" id="SSF54211">
    <property type="entry name" value="Ribosomal protein S5 domain 2-like"/>
    <property type="match status" value="1"/>
</dbReference>
<evidence type="ECO:0000313" key="8">
    <source>
        <dbReference type="Proteomes" id="UP000887566"/>
    </source>
</evidence>
<dbReference type="GO" id="GO:0071051">
    <property type="term" value="P:poly(A)-dependent snoRNA 3'-end processing"/>
    <property type="evidence" value="ECO:0007669"/>
    <property type="project" value="TreeGrafter"/>
</dbReference>
<keyword evidence="3" id="KW-0698">rRNA processing</keyword>
<dbReference type="Pfam" id="PF03725">
    <property type="entry name" value="RNase_PH_C"/>
    <property type="match status" value="1"/>
</dbReference>
<organism evidence="8 9">
    <name type="scientific">Plectus sambesii</name>
    <dbReference type="NCBI Taxonomy" id="2011161"/>
    <lineage>
        <taxon>Eukaryota</taxon>
        <taxon>Metazoa</taxon>
        <taxon>Ecdysozoa</taxon>
        <taxon>Nematoda</taxon>
        <taxon>Chromadorea</taxon>
        <taxon>Plectida</taxon>
        <taxon>Plectina</taxon>
        <taxon>Plectoidea</taxon>
        <taxon>Plectidae</taxon>
        <taxon>Plectus</taxon>
    </lineage>
</organism>
<dbReference type="GO" id="GO:0016075">
    <property type="term" value="P:rRNA catabolic process"/>
    <property type="evidence" value="ECO:0007669"/>
    <property type="project" value="TreeGrafter"/>
</dbReference>
<evidence type="ECO:0000256" key="4">
    <source>
        <dbReference type="ARBA" id="ARBA00022835"/>
    </source>
</evidence>
<dbReference type="PANTHER" id="PTHR11953:SF1">
    <property type="entry name" value="EXOSOME COMPLEX COMPONENT RRP46"/>
    <property type="match status" value="1"/>
</dbReference>
<dbReference type="Gene3D" id="3.30.230.70">
    <property type="entry name" value="GHMP Kinase, N-terminal domain"/>
    <property type="match status" value="1"/>
</dbReference>
<dbReference type="Proteomes" id="UP000887566">
    <property type="component" value="Unplaced"/>
</dbReference>